<gene>
    <name evidence="3" type="ORF">ATL41_0104</name>
</gene>
<comment type="caution">
    <text evidence="3">The sequence shown here is derived from an EMBL/GenBank/DDBJ whole genome shotgun (WGS) entry which is preliminary data.</text>
</comment>
<feature type="compositionally biased region" description="Basic and acidic residues" evidence="1">
    <location>
        <begin position="32"/>
        <end position="66"/>
    </location>
</feature>
<dbReference type="EMBL" id="PDJH01000001">
    <property type="protein sequence ID" value="PFG35424.1"/>
    <property type="molecule type" value="Genomic_DNA"/>
</dbReference>
<dbReference type="GO" id="GO:0042834">
    <property type="term" value="F:peptidoglycan binding"/>
    <property type="evidence" value="ECO:0007669"/>
    <property type="project" value="InterPro"/>
</dbReference>
<accession>A0A2A9E988</accession>
<protein>
    <submittedName>
        <fullName evidence="3">Sporulation related protein</fullName>
    </submittedName>
</protein>
<feature type="region of interest" description="Disordered" evidence="1">
    <location>
        <begin position="1"/>
        <end position="66"/>
    </location>
</feature>
<sequence>MADDGEYYFDTATGQVTQGKQGAWSTRMGPYKTREEAEHALEKARAKSDAWDAEDRREAAEREGDA</sequence>
<keyword evidence="4" id="KW-1185">Reference proteome</keyword>
<feature type="compositionally biased region" description="Polar residues" evidence="1">
    <location>
        <begin position="12"/>
        <end position="24"/>
    </location>
</feature>
<reference evidence="3 4" key="1">
    <citation type="submission" date="2017-10" db="EMBL/GenBank/DDBJ databases">
        <title>Sequencing the genomes of 1000 actinobacteria strains.</title>
        <authorList>
            <person name="Klenk H.-P."/>
        </authorList>
    </citation>
    <scope>NUCLEOTIDE SEQUENCE [LARGE SCALE GENOMIC DNA]</scope>
    <source>
        <strain evidence="3 4">DSM 21574</strain>
    </source>
</reference>
<evidence type="ECO:0000313" key="4">
    <source>
        <dbReference type="Proteomes" id="UP000221394"/>
    </source>
</evidence>
<dbReference type="Pfam" id="PF05036">
    <property type="entry name" value="SPOR"/>
    <property type="match status" value="1"/>
</dbReference>
<evidence type="ECO:0000256" key="1">
    <source>
        <dbReference type="SAM" id="MobiDB-lite"/>
    </source>
</evidence>
<feature type="domain" description="SPOR" evidence="2">
    <location>
        <begin position="9"/>
        <end position="51"/>
    </location>
</feature>
<dbReference type="AlphaFoldDB" id="A0A2A9E988"/>
<evidence type="ECO:0000313" key="3">
    <source>
        <dbReference type="EMBL" id="PFG35424.1"/>
    </source>
</evidence>
<proteinExistence type="predicted"/>
<name>A0A2A9E988_9MICO</name>
<evidence type="ECO:0000259" key="2">
    <source>
        <dbReference type="Pfam" id="PF05036"/>
    </source>
</evidence>
<dbReference type="RefSeq" id="WP_219810351.1">
    <property type="nucleotide sequence ID" value="NZ_PDJH01000001.1"/>
</dbReference>
<organism evidence="3 4">
    <name type="scientific">Flavimobilis soli</name>
    <dbReference type="NCBI Taxonomy" id="442709"/>
    <lineage>
        <taxon>Bacteria</taxon>
        <taxon>Bacillati</taxon>
        <taxon>Actinomycetota</taxon>
        <taxon>Actinomycetes</taxon>
        <taxon>Micrococcales</taxon>
        <taxon>Jonesiaceae</taxon>
        <taxon>Flavimobilis</taxon>
    </lineage>
</organism>
<dbReference type="InterPro" id="IPR007730">
    <property type="entry name" value="SPOR-like_dom"/>
</dbReference>
<dbReference type="Proteomes" id="UP000221394">
    <property type="component" value="Unassembled WGS sequence"/>
</dbReference>